<keyword evidence="5" id="KW-1185">Reference proteome</keyword>
<feature type="compositionally biased region" description="Polar residues" evidence="2">
    <location>
        <begin position="660"/>
        <end position="673"/>
    </location>
</feature>
<protein>
    <submittedName>
        <fullName evidence="4">Ankyrin repeat and KH domain-containing protein 1</fullName>
    </submittedName>
</protein>
<feature type="transmembrane region" description="Helical" evidence="3">
    <location>
        <begin position="321"/>
        <end position="344"/>
    </location>
</feature>
<keyword evidence="3" id="KW-0472">Membrane</keyword>
<comment type="caution">
    <text evidence="4">The sequence shown here is derived from an EMBL/GenBank/DDBJ whole genome shotgun (WGS) entry which is preliminary data.</text>
</comment>
<keyword evidence="1" id="KW-0175">Coiled coil</keyword>
<feature type="compositionally biased region" description="Basic and acidic residues" evidence="2">
    <location>
        <begin position="649"/>
        <end position="659"/>
    </location>
</feature>
<evidence type="ECO:0000313" key="5">
    <source>
        <dbReference type="Proteomes" id="UP001642464"/>
    </source>
</evidence>
<organism evidence="4 5">
    <name type="scientific">Durusdinium trenchii</name>
    <dbReference type="NCBI Taxonomy" id="1381693"/>
    <lineage>
        <taxon>Eukaryota</taxon>
        <taxon>Sar</taxon>
        <taxon>Alveolata</taxon>
        <taxon>Dinophyceae</taxon>
        <taxon>Suessiales</taxon>
        <taxon>Symbiodiniaceae</taxon>
        <taxon>Durusdinium</taxon>
    </lineage>
</organism>
<accession>A0ABP0I5R6</accession>
<feature type="compositionally biased region" description="Polar residues" evidence="2">
    <location>
        <begin position="536"/>
        <end position="546"/>
    </location>
</feature>
<keyword evidence="3" id="KW-0812">Transmembrane</keyword>
<evidence type="ECO:0000256" key="2">
    <source>
        <dbReference type="SAM" id="MobiDB-lite"/>
    </source>
</evidence>
<keyword evidence="3" id="KW-1133">Transmembrane helix</keyword>
<dbReference type="Proteomes" id="UP001642464">
    <property type="component" value="Unassembled WGS sequence"/>
</dbReference>
<name>A0ABP0I5R6_9DINO</name>
<feature type="region of interest" description="Disordered" evidence="2">
    <location>
        <begin position="619"/>
        <end position="673"/>
    </location>
</feature>
<reference evidence="4 5" key="1">
    <citation type="submission" date="2024-02" db="EMBL/GenBank/DDBJ databases">
        <authorList>
            <person name="Chen Y."/>
            <person name="Shah S."/>
            <person name="Dougan E. K."/>
            <person name="Thang M."/>
            <person name="Chan C."/>
        </authorList>
    </citation>
    <scope>NUCLEOTIDE SEQUENCE [LARGE SCALE GENOMIC DNA]</scope>
</reference>
<evidence type="ECO:0000313" key="4">
    <source>
        <dbReference type="EMBL" id="CAK8997930.1"/>
    </source>
</evidence>
<gene>
    <name evidence="4" type="ORF">SCF082_LOCUS5417</name>
</gene>
<sequence length="673" mass="74987">MLKYWEDETAVAPSQSLVSLTRAVRASASSAPQAPVNATVEVGFKKDRHKPPAPPKRKKRPQAELMDVLRGNRSCLLALGLDETAQDIMIIQALLRVEEPESFFRNHGAAEDVAKNIAALYEACGDELLNISNGFLFKAWCLAVELLLAIMVIFVLAAVVVWLSTLDWVKGECLFSDFTNGTCHHGNDCRLQIATQTDQGIAYVNNFVVPVTSGRDSNANGLKIFDGAFRCCNYAQAALYQDAIPEEATVESIGSLGQGFGSGTPCCNFYNSRFKVFCDNFGIVEQFSHCPTSPWACRLFSTVDERGRPQISEVQVWEEPWTWVLVLCAVGMLVPIATVIAVGFACKHSELLYRVGLRFTFAVERLQRRVRLGARLRECSLRTQACCRRALRLSTKAQDRALRRERKMRELLEQIEERLKAEEEAELAGASEEEIKFGGLKRGKIQEMKDKAAAKAAARKRVAAHELRKMFRKSRKKKSASLQILENDGKPELLRISQTESAVASSSEDSADNQVHPWDSEMLEEVQESGEDQTHNSRPATKNLQSMLRPIMTPMEPRRSPRVSRKFGLQDFSSTTGSFATATSFHSGFGTDLGSTSLSSVGRGDSMAQTFSEGFHYAGVQGVRRKKKRRVQDGKMRRGKARAAWQSDPEEKTFGRQTDESFNTSKRSAWNPS</sequence>
<evidence type="ECO:0000256" key="1">
    <source>
        <dbReference type="SAM" id="Coils"/>
    </source>
</evidence>
<feature type="region of interest" description="Disordered" evidence="2">
    <location>
        <begin position="524"/>
        <end position="547"/>
    </location>
</feature>
<feature type="transmembrane region" description="Helical" evidence="3">
    <location>
        <begin position="139"/>
        <end position="163"/>
    </location>
</feature>
<feature type="coiled-coil region" evidence="1">
    <location>
        <begin position="398"/>
        <end position="428"/>
    </location>
</feature>
<evidence type="ECO:0000256" key="3">
    <source>
        <dbReference type="SAM" id="Phobius"/>
    </source>
</evidence>
<proteinExistence type="predicted"/>
<dbReference type="EMBL" id="CAXAMM010002925">
    <property type="protein sequence ID" value="CAK8997930.1"/>
    <property type="molecule type" value="Genomic_DNA"/>
</dbReference>